<organism evidence="10 11">
    <name type="scientific">Nyssa sinensis</name>
    <dbReference type="NCBI Taxonomy" id="561372"/>
    <lineage>
        <taxon>Eukaryota</taxon>
        <taxon>Viridiplantae</taxon>
        <taxon>Streptophyta</taxon>
        <taxon>Embryophyta</taxon>
        <taxon>Tracheophyta</taxon>
        <taxon>Spermatophyta</taxon>
        <taxon>Magnoliopsida</taxon>
        <taxon>eudicotyledons</taxon>
        <taxon>Gunneridae</taxon>
        <taxon>Pentapetalae</taxon>
        <taxon>asterids</taxon>
        <taxon>Cornales</taxon>
        <taxon>Nyssaceae</taxon>
        <taxon>Nyssa</taxon>
    </lineage>
</organism>
<accession>A0A5J5A9A3</accession>
<dbReference type="Gene3D" id="3.40.50.300">
    <property type="entry name" value="P-loop containing nucleotide triphosphate hydrolases"/>
    <property type="match status" value="1"/>
</dbReference>
<keyword evidence="3" id="KW-0677">Repeat</keyword>
<dbReference type="InterPro" id="IPR042197">
    <property type="entry name" value="Apaf_helical"/>
</dbReference>
<dbReference type="Gene3D" id="3.80.10.10">
    <property type="entry name" value="Ribonuclease Inhibitor"/>
    <property type="match status" value="1"/>
</dbReference>
<feature type="domain" description="Disease resistance R13L4/SHOC-2-like LRR" evidence="9">
    <location>
        <begin position="460"/>
        <end position="535"/>
    </location>
</feature>
<feature type="domain" description="NB-ARC" evidence="7">
    <location>
        <begin position="89"/>
        <end position="261"/>
    </location>
</feature>
<gene>
    <name evidence="10" type="ORF">F0562_008671</name>
</gene>
<dbReference type="GO" id="GO:0005524">
    <property type="term" value="F:ATP binding"/>
    <property type="evidence" value="ECO:0007669"/>
    <property type="project" value="UniProtKB-KW"/>
</dbReference>
<protein>
    <submittedName>
        <fullName evidence="10">Uncharacterized protein</fullName>
    </submittedName>
</protein>
<evidence type="ECO:0000256" key="4">
    <source>
        <dbReference type="ARBA" id="ARBA00022741"/>
    </source>
</evidence>
<keyword evidence="11" id="KW-1185">Reference proteome</keyword>
<evidence type="ECO:0000259" key="7">
    <source>
        <dbReference type="Pfam" id="PF00931"/>
    </source>
</evidence>
<proteinExistence type="inferred from homology"/>
<name>A0A5J5A9A3_9ASTE</name>
<dbReference type="PRINTS" id="PR00364">
    <property type="entry name" value="DISEASERSIST"/>
</dbReference>
<dbReference type="InterPro" id="IPR036388">
    <property type="entry name" value="WH-like_DNA-bd_sf"/>
</dbReference>
<dbReference type="FunFam" id="3.40.50.300:FF:001091">
    <property type="entry name" value="Probable disease resistance protein At1g61300"/>
    <property type="match status" value="1"/>
</dbReference>
<dbReference type="AlphaFoldDB" id="A0A5J5A9A3"/>
<evidence type="ECO:0000259" key="8">
    <source>
        <dbReference type="Pfam" id="PF23559"/>
    </source>
</evidence>
<dbReference type="PANTHER" id="PTHR23155:SF1205">
    <property type="entry name" value="DISEASE RESISTANCE PROTEIN RPM1"/>
    <property type="match status" value="1"/>
</dbReference>
<dbReference type="GO" id="GO:0043531">
    <property type="term" value="F:ADP binding"/>
    <property type="evidence" value="ECO:0007669"/>
    <property type="project" value="InterPro"/>
</dbReference>
<dbReference type="GO" id="GO:0051607">
    <property type="term" value="P:defense response to virus"/>
    <property type="evidence" value="ECO:0007669"/>
    <property type="project" value="UniProtKB-ARBA"/>
</dbReference>
<sequence length="542" mass="61407">MRLVDFTGTDALNDARQTLHDAAHLPRLHGMPSKMNDIKTKIDAIKFLDSFREGSGRVSFCEEGSSSASSVENQVNPQILEDDEILGFKEPKEKLIRQLTDSTARRLTISVVGAGGSGKTILVGNVYESKKFQGLFDSHAWVRVSRPFNFNEIVSSMLKQFCESTREPTPHQRADTVSELRNYLQRKRYVLVLDDIWRKDDCECIKNVLPNGSSGSKIIVTTRNADVASFCADSPDFVHSLNGLEWPEAWGLFLKKAFQTSNGKCPPELVDWAEKILKKCEGLPLAIVAVGSLLSKKQQLPNEWKKLHDSLGSEIQIHSKVLLSSYKDLSSSLKSCFLYFSIFPEDKSIKRGRLIRLWVAEGFVTKKRGRTVEEVAEEYLNELIGRNLVDASKWDFDGRRASSCRVQNLVLEFLVSKSEDENFVSILPDPNTSSGEEVRRLSIHNDCPTLSRIKSFSSVRSAFLFRWTNLSSSDIKNLLHKFRFLKVLDLEDAPLDKFPEQIVNLILLRYLSLRHTNIRVVPASIEKLMYLETLEPEANLCD</sequence>
<dbReference type="Gene3D" id="1.10.8.430">
    <property type="entry name" value="Helical domain of apoptotic protease-activating factors"/>
    <property type="match status" value="1"/>
</dbReference>
<reference evidence="10 11" key="1">
    <citation type="submission" date="2019-09" db="EMBL/GenBank/DDBJ databases">
        <title>A chromosome-level genome assembly of the Chinese tupelo Nyssa sinensis.</title>
        <authorList>
            <person name="Yang X."/>
            <person name="Kang M."/>
            <person name="Yang Y."/>
            <person name="Xiong H."/>
            <person name="Wang M."/>
            <person name="Zhang Z."/>
            <person name="Wang Z."/>
            <person name="Wu H."/>
            <person name="Ma T."/>
            <person name="Liu J."/>
            <person name="Xi Z."/>
        </authorList>
    </citation>
    <scope>NUCLEOTIDE SEQUENCE [LARGE SCALE GENOMIC DNA]</scope>
    <source>
        <strain evidence="10">J267</strain>
        <tissue evidence="10">Leaf</tissue>
    </source>
</reference>
<dbReference type="Pfam" id="PF23559">
    <property type="entry name" value="WHD_DRP"/>
    <property type="match status" value="1"/>
</dbReference>
<dbReference type="SUPFAM" id="SSF52058">
    <property type="entry name" value="L domain-like"/>
    <property type="match status" value="1"/>
</dbReference>
<dbReference type="GO" id="GO:0098542">
    <property type="term" value="P:defense response to other organism"/>
    <property type="evidence" value="ECO:0007669"/>
    <property type="project" value="TreeGrafter"/>
</dbReference>
<dbReference type="Pfam" id="PF23598">
    <property type="entry name" value="LRR_14"/>
    <property type="match status" value="1"/>
</dbReference>
<dbReference type="PANTHER" id="PTHR23155">
    <property type="entry name" value="DISEASE RESISTANCE PROTEIN RP"/>
    <property type="match status" value="1"/>
</dbReference>
<dbReference type="FunFam" id="1.10.10.10:FF:000322">
    <property type="entry name" value="Probable disease resistance protein At1g63360"/>
    <property type="match status" value="1"/>
</dbReference>
<keyword evidence="4" id="KW-0547">Nucleotide-binding</keyword>
<dbReference type="InterPro" id="IPR058922">
    <property type="entry name" value="WHD_DRP"/>
</dbReference>
<dbReference type="SUPFAM" id="SSF52540">
    <property type="entry name" value="P-loop containing nucleoside triphosphate hydrolases"/>
    <property type="match status" value="1"/>
</dbReference>
<keyword evidence="2" id="KW-0433">Leucine-rich repeat</keyword>
<dbReference type="InterPro" id="IPR002182">
    <property type="entry name" value="NB-ARC"/>
</dbReference>
<evidence type="ECO:0000256" key="2">
    <source>
        <dbReference type="ARBA" id="ARBA00022614"/>
    </source>
</evidence>
<evidence type="ECO:0000256" key="5">
    <source>
        <dbReference type="ARBA" id="ARBA00022821"/>
    </source>
</evidence>
<evidence type="ECO:0000256" key="6">
    <source>
        <dbReference type="ARBA" id="ARBA00022840"/>
    </source>
</evidence>
<evidence type="ECO:0000313" key="11">
    <source>
        <dbReference type="Proteomes" id="UP000325577"/>
    </source>
</evidence>
<dbReference type="InterPro" id="IPR055414">
    <property type="entry name" value="LRR_R13L4/SHOC2-like"/>
</dbReference>
<evidence type="ECO:0000259" key="9">
    <source>
        <dbReference type="Pfam" id="PF23598"/>
    </source>
</evidence>
<dbReference type="OrthoDB" id="690341at2759"/>
<evidence type="ECO:0000256" key="3">
    <source>
        <dbReference type="ARBA" id="ARBA00022737"/>
    </source>
</evidence>
<comment type="similarity">
    <text evidence="1">Belongs to the disease resistance NB-LRR family.</text>
</comment>
<dbReference type="InterPro" id="IPR032675">
    <property type="entry name" value="LRR_dom_sf"/>
</dbReference>
<dbReference type="EMBL" id="CM018046">
    <property type="protein sequence ID" value="KAA8527100.1"/>
    <property type="molecule type" value="Genomic_DNA"/>
</dbReference>
<dbReference type="InterPro" id="IPR027417">
    <property type="entry name" value="P-loop_NTPase"/>
</dbReference>
<keyword evidence="5" id="KW-0611">Plant defense</keyword>
<evidence type="ECO:0000313" key="10">
    <source>
        <dbReference type="EMBL" id="KAA8527100.1"/>
    </source>
</evidence>
<dbReference type="Pfam" id="PF00931">
    <property type="entry name" value="NB-ARC"/>
    <property type="match status" value="1"/>
</dbReference>
<evidence type="ECO:0000256" key="1">
    <source>
        <dbReference type="ARBA" id="ARBA00008894"/>
    </source>
</evidence>
<feature type="domain" description="Disease resistance protein winged helix" evidence="8">
    <location>
        <begin position="342"/>
        <end position="413"/>
    </location>
</feature>
<dbReference type="InterPro" id="IPR044974">
    <property type="entry name" value="Disease_R_plants"/>
</dbReference>
<keyword evidence="6" id="KW-0067">ATP-binding</keyword>
<dbReference type="Gene3D" id="1.10.10.10">
    <property type="entry name" value="Winged helix-like DNA-binding domain superfamily/Winged helix DNA-binding domain"/>
    <property type="match status" value="1"/>
</dbReference>
<dbReference type="Proteomes" id="UP000325577">
    <property type="component" value="Linkage Group LG3"/>
</dbReference>